<dbReference type="PANTHER" id="PTHR43394:SF1">
    <property type="entry name" value="ATP-BINDING CASSETTE SUB-FAMILY B MEMBER 10, MITOCHONDRIAL"/>
    <property type="match status" value="1"/>
</dbReference>
<sequence length="61" mass="6860">TTTVIIAEKIVSVMNADKILVLDDGKLVAEGTHEELLETSPIYQDIYRTQKAKEKRGEIDE</sequence>
<protein>
    <recommendedName>
        <fullName evidence="3">ABC transporter, ATP-binding protein</fullName>
    </recommendedName>
</protein>
<reference evidence="1 2" key="1">
    <citation type="submission" date="2009-01" db="EMBL/GenBank/DDBJ databases">
        <authorList>
            <person name="Qin X."/>
            <person name="Bachman B."/>
            <person name="Battles P."/>
            <person name="Bell A."/>
            <person name="Bess C."/>
            <person name="Bickham C."/>
            <person name="Chaboub L."/>
            <person name="Chen D."/>
            <person name="Coyle M."/>
            <person name="Deiros D.R."/>
            <person name="Dinh H."/>
            <person name="Forbes L."/>
            <person name="Fowler G."/>
            <person name="Francisco L."/>
            <person name="Fu Q."/>
            <person name="Gubbala S."/>
            <person name="Hale W."/>
            <person name="Han Y."/>
            <person name="Hemphill L."/>
            <person name="Highlander S.K."/>
            <person name="Hirani K."/>
            <person name="Hogues M."/>
            <person name="Jackson L."/>
            <person name="Jakkamsetti A."/>
            <person name="Javaid M."/>
            <person name="Jiang H."/>
            <person name="Korchina V."/>
            <person name="Kovar C."/>
            <person name="Lara F."/>
            <person name="Lee S."/>
            <person name="Mata R."/>
            <person name="Mathew T."/>
            <person name="Moen C."/>
            <person name="Morales K."/>
            <person name="Munidasa M."/>
            <person name="Nazareth L."/>
            <person name="Ngo R."/>
            <person name="Nguyen L."/>
            <person name="Okwuonu G."/>
            <person name="Ongeri F."/>
            <person name="Patil S."/>
            <person name="Petrosino J."/>
            <person name="Pham C."/>
            <person name="Pham P."/>
            <person name="Pu L.-L."/>
            <person name="Puazo M."/>
            <person name="Raj R."/>
            <person name="Reid J."/>
            <person name="Rouhana J."/>
            <person name="Saada N."/>
            <person name="Shang Y."/>
            <person name="Simmons D."/>
            <person name="Thornton R."/>
            <person name="Warren J."/>
            <person name="Weissenberger G."/>
            <person name="Zhang J."/>
            <person name="Zhang L."/>
            <person name="Zhou C."/>
            <person name="Zhu D."/>
            <person name="Muzny D."/>
            <person name="Worley K."/>
            <person name="Gibbs R."/>
        </authorList>
    </citation>
    <scope>NUCLEOTIDE SEQUENCE [LARGE SCALE GENOMIC DNA]</scope>
    <source>
        <strain evidence="1 2">ATCC 33200</strain>
    </source>
</reference>
<dbReference type="HOGENOM" id="CLU_2909399_0_0_9"/>
<feature type="non-terminal residue" evidence="1">
    <location>
        <position position="1"/>
    </location>
</feature>
<accession>C2E7K1</accession>
<dbReference type="AlphaFoldDB" id="C2E7K1"/>
<dbReference type="Gene3D" id="3.40.50.300">
    <property type="entry name" value="P-loop containing nucleotide triphosphate hydrolases"/>
    <property type="match status" value="1"/>
</dbReference>
<gene>
    <name evidence="1" type="ORF">HMPREF0528_1725</name>
</gene>
<dbReference type="GO" id="GO:0015421">
    <property type="term" value="F:ABC-type oligopeptide transporter activity"/>
    <property type="evidence" value="ECO:0007669"/>
    <property type="project" value="TreeGrafter"/>
</dbReference>
<dbReference type="EMBL" id="ACGR01000043">
    <property type="protein sequence ID" value="EEJ59288.1"/>
    <property type="molecule type" value="Genomic_DNA"/>
</dbReference>
<evidence type="ECO:0008006" key="3">
    <source>
        <dbReference type="Google" id="ProtNLM"/>
    </source>
</evidence>
<organism evidence="1 2">
    <name type="scientific">Lactobacillus johnsonii ATCC 33200</name>
    <dbReference type="NCBI Taxonomy" id="525330"/>
    <lineage>
        <taxon>Bacteria</taxon>
        <taxon>Bacillati</taxon>
        <taxon>Bacillota</taxon>
        <taxon>Bacilli</taxon>
        <taxon>Lactobacillales</taxon>
        <taxon>Lactobacillaceae</taxon>
        <taxon>Lactobacillus</taxon>
    </lineage>
</organism>
<dbReference type="SUPFAM" id="SSF52540">
    <property type="entry name" value="P-loop containing nucleoside triphosphate hydrolases"/>
    <property type="match status" value="1"/>
</dbReference>
<evidence type="ECO:0000313" key="2">
    <source>
        <dbReference type="Proteomes" id="UP000003491"/>
    </source>
</evidence>
<dbReference type="InterPro" id="IPR039421">
    <property type="entry name" value="Type_1_exporter"/>
</dbReference>
<dbReference type="PANTHER" id="PTHR43394">
    <property type="entry name" value="ATP-DEPENDENT PERMEASE MDL1, MITOCHONDRIAL"/>
    <property type="match status" value="1"/>
</dbReference>
<comment type="caution">
    <text evidence="1">The sequence shown here is derived from an EMBL/GenBank/DDBJ whole genome shotgun (WGS) entry which is preliminary data.</text>
</comment>
<dbReference type="InterPro" id="IPR027417">
    <property type="entry name" value="P-loop_NTPase"/>
</dbReference>
<evidence type="ECO:0000313" key="1">
    <source>
        <dbReference type="EMBL" id="EEJ59288.1"/>
    </source>
</evidence>
<proteinExistence type="predicted"/>
<name>C2E7K1_LACJH</name>
<dbReference type="Proteomes" id="UP000003491">
    <property type="component" value="Unassembled WGS sequence"/>
</dbReference>